<proteinExistence type="predicted"/>
<dbReference type="Proteomes" id="UP000005496">
    <property type="component" value="Unassembled WGS sequence"/>
</dbReference>
<evidence type="ECO:0000313" key="2">
    <source>
        <dbReference type="Proteomes" id="UP000005496"/>
    </source>
</evidence>
<accession>D6STQ3</accession>
<keyword evidence="2" id="KW-1185">Reference proteome</keyword>
<reference evidence="1" key="1">
    <citation type="submission" date="2010-05" db="EMBL/GenBank/DDBJ databases">
        <title>The draft genome of Desulfonatronospira thiodismutans ASO3-1.</title>
        <authorList>
            <consortium name="US DOE Joint Genome Institute (JGI-PGF)"/>
            <person name="Lucas S."/>
            <person name="Copeland A."/>
            <person name="Lapidus A."/>
            <person name="Cheng J.-F."/>
            <person name="Bruce D."/>
            <person name="Goodwin L."/>
            <person name="Pitluck S."/>
            <person name="Chertkov O."/>
            <person name="Brettin T."/>
            <person name="Detter J.C."/>
            <person name="Han C."/>
            <person name="Land M.L."/>
            <person name="Hauser L."/>
            <person name="Kyrpides N."/>
            <person name="Mikhailova N."/>
            <person name="Muyzer G."/>
            <person name="Woyke T."/>
        </authorList>
    </citation>
    <scope>NUCLEOTIDE SEQUENCE [LARGE SCALE GENOMIC DNA]</scope>
    <source>
        <strain evidence="1">ASO3-1</strain>
    </source>
</reference>
<sequence>MKKHRARKHPDHKPPVTIQWVPVITSESRRQAYSPTVCGEAARVQPTAASAKKSSPAREAYRLHTRLKYALLSYGILAGRQVLRTHGFEE</sequence>
<organism evidence="1 2">
    <name type="scientific">Desulfonatronospira thiodismutans ASO3-1</name>
    <dbReference type="NCBI Taxonomy" id="555779"/>
    <lineage>
        <taxon>Bacteria</taxon>
        <taxon>Pseudomonadati</taxon>
        <taxon>Thermodesulfobacteriota</taxon>
        <taxon>Desulfovibrionia</taxon>
        <taxon>Desulfovibrionales</taxon>
        <taxon>Desulfonatronovibrionaceae</taxon>
        <taxon>Desulfonatronospira</taxon>
    </lineage>
</organism>
<gene>
    <name evidence="1" type="ORF">Dthio_PD1408</name>
</gene>
<protein>
    <submittedName>
        <fullName evidence="1">Uncharacterized protein</fullName>
    </submittedName>
</protein>
<evidence type="ECO:0000313" key="1">
    <source>
        <dbReference type="EMBL" id="EFI34069.1"/>
    </source>
</evidence>
<dbReference type="EMBL" id="ACJN02000003">
    <property type="protein sequence ID" value="EFI34069.1"/>
    <property type="molecule type" value="Genomic_DNA"/>
</dbReference>
<dbReference type="AlphaFoldDB" id="D6STQ3"/>
<comment type="caution">
    <text evidence="1">The sequence shown here is derived from an EMBL/GenBank/DDBJ whole genome shotgun (WGS) entry which is preliminary data.</text>
</comment>
<name>D6STQ3_9BACT</name>